<dbReference type="InterPro" id="IPR000326">
    <property type="entry name" value="PAP2/HPO"/>
</dbReference>
<dbReference type="Pfam" id="PF01569">
    <property type="entry name" value="PAP2"/>
    <property type="match status" value="1"/>
</dbReference>
<name>A0ABD1XIH8_9MARC</name>
<sequence length="270" mass="29826">MSVGLQGLSCVVILGGGFRELRGLSYKKSTGRIVAVRKRRSKSPRSEMAEDSEGVSQELKTVVTNEFGTFMEYTSLKRTTSFVPPFQSRLNKISKWLVSGATCVVIVWKHNEHALWAGIGAALSGALGKVLKRLINGKRPDSASGRKEDPGMPSSHAQGFMYLSTYASLALLTGYDWSLWTMASACGLILMGAYLSWLRVADGLHTIPQILVGGAVGSTFACFWMWCWQGIIKQGLEVYPTSRYFLLMAAAFAATGYVIFSMRKWRFDQY</sequence>
<organism evidence="4 5">
    <name type="scientific">Riccia fluitans</name>
    <dbReference type="NCBI Taxonomy" id="41844"/>
    <lineage>
        <taxon>Eukaryota</taxon>
        <taxon>Viridiplantae</taxon>
        <taxon>Streptophyta</taxon>
        <taxon>Embryophyta</taxon>
        <taxon>Marchantiophyta</taxon>
        <taxon>Marchantiopsida</taxon>
        <taxon>Marchantiidae</taxon>
        <taxon>Marchantiales</taxon>
        <taxon>Ricciaceae</taxon>
        <taxon>Riccia</taxon>
    </lineage>
</organism>
<feature type="transmembrane region" description="Helical" evidence="2">
    <location>
        <begin position="244"/>
        <end position="260"/>
    </location>
</feature>
<feature type="domain" description="Phosphatidic acid phosphatase type 2/haloperoxidase" evidence="3">
    <location>
        <begin position="114"/>
        <end position="225"/>
    </location>
</feature>
<keyword evidence="2" id="KW-0472">Membrane</keyword>
<keyword evidence="1" id="KW-0378">Hydrolase</keyword>
<dbReference type="AlphaFoldDB" id="A0ABD1XIH8"/>
<keyword evidence="2" id="KW-0812">Transmembrane</keyword>
<proteinExistence type="predicted"/>
<reference evidence="4 5" key="1">
    <citation type="submission" date="2024-09" db="EMBL/GenBank/DDBJ databases">
        <title>Chromosome-scale assembly of Riccia fluitans.</title>
        <authorList>
            <person name="Paukszto L."/>
            <person name="Sawicki J."/>
            <person name="Karawczyk K."/>
            <person name="Piernik-Szablinska J."/>
            <person name="Szczecinska M."/>
            <person name="Mazdziarz M."/>
        </authorList>
    </citation>
    <scope>NUCLEOTIDE SEQUENCE [LARGE SCALE GENOMIC DNA]</scope>
    <source>
        <strain evidence="4">Rf_01</strain>
        <tissue evidence="4">Aerial parts of the thallus</tissue>
    </source>
</reference>
<evidence type="ECO:0000256" key="2">
    <source>
        <dbReference type="SAM" id="Phobius"/>
    </source>
</evidence>
<dbReference type="GO" id="GO:0016787">
    <property type="term" value="F:hydrolase activity"/>
    <property type="evidence" value="ECO:0007669"/>
    <property type="project" value="UniProtKB-KW"/>
</dbReference>
<evidence type="ECO:0000259" key="3">
    <source>
        <dbReference type="SMART" id="SM00014"/>
    </source>
</evidence>
<keyword evidence="2" id="KW-1133">Transmembrane helix</keyword>
<dbReference type="PANTHER" id="PTHR11247">
    <property type="entry name" value="PALMITOYL-PROTEIN THIOESTERASE/DOLICHYLDIPHOSPHATASE 1"/>
    <property type="match status" value="1"/>
</dbReference>
<evidence type="ECO:0000256" key="1">
    <source>
        <dbReference type="ARBA" id="ARBA00022801"/>
    </source>
</evidence>
<evidence type="ECO:0000313" key="5">
    <source>
        <dbReference type="Proteomes" id="UP001605036"/>
    </source>
</evidence>
<dbReference type="PANTHER" id="PTHR11247:SF40">
    <property type="entry name" value="LIPID PHOSPHATE PHOSPHATASE EPSILON 1, CHLOROPLASTIC"/>
    <property type="match status" value="1"/>
</dbReference>
<accession>A0ABD1XIH8</accession>
<feature type="transmembrane region" description="Helical" evidence="2">
    <location>
        <begin position="177"/>
        <end position="198"/>
    </location>
</feature>
<dbReference type="Gene3D" id="1.20.144.10">
    <property type="entry name" value="Phosphatidic acid phosphatase type 2/haloperoxidase"/>
    <property type="match status" value="1"/>
</dbReference>
<keyword evidence="5" id="KW-1185">Reference proteome</keyword>
<dbReference type="SUPFAM" id="SSF48317">
    <property type="entry name" value="Acid phosphatase/Vanadium-dependent haloperoxidase"/>
    <property type="match status" value="1"/>
</dbReference>
<gene>
    <name evidence="4" type="ORF">R1flu_027340</name>
</gene>
<dbReference type="Proteomes" id="UP001605036">
    <property type="component" value="Unassembled WGS sequence"/>
</dbReference>
<dbReference type="EMBL" id="JBHFFA010000008">
    <property type="protein sequence ID" value="KAL2608767.1"/>
    <property type="molecule type" value="Genomic_DNA"/>
</dbReference>
<feature type="transmembrane region" description="Helical" evidence="2">
    <location>
        <begin position="210"/>
        <end position="232"/>
    </location>
</feature>
<protein>
    <recommendedName>
        <fullName evidence="3">Phosphatidic acid phosphatase type 2/haloperoxidase domain-containing protein</fullName>
    </recommendedName>
</protein>
<comment type="caution">
    <text evidence="4">The sequence shown here is derived from an EMBL/GenBank/DDBJ whole genome shotgun (WGS) entry which is preliminary data.</text>
</comment>
<dbReference type="SMART" id="SM00014">
    <property type="entry name" value="acidPPc"/>
    <property type="match status" value="1"/>
</dbReference>
<dbReference type="InterPro" id="IPR036938">
    <property type="entry name" value="PAP2/HPO_sf"/>
</dbReference>
<evidence type="ECO:0000313" key="4">
    <source>
        <dbReference type="EMBL" id="KAL2608767.1"/>
    </source>
</evidence>